<proteinExistence type="predicted"/>
<organism evidence="3 4">
    <name type="scientific">Nonomuraea purpurea</name>
    <dbReference type="NCBI Taxonomy" id="1849276"/>
    <lineage>
        <taxon>Bacteria</taxon>
        <taxon>Bacillati</taxon>
        <taxon>Actinomycetota</taxon>
        <taxon>Actinomycetes</taxon>
        <taxon>Streptosporangiales</taxon>
        <taxon>Streptosporangiaceae</taxon>
        <taxon>Nonomuraea</taxon>
    </lineage>
</organism>
<dbReference type="InterPro" id="IPR036689">
    <property type="entry name" value="ESAT-6-like_sf"/>
</dbReference>
<dbReference type="Pfam" id="PF01464">
    <property type="entry name" value="SLT"/>
    <property type="match status" value="1"/>
</dbReference>
<dbReference type="EMBL" id="JBHSBI010000001">
    <property type="protein sequence ID" value="MFC4006065.1"/>
    <property type="molecule type" value="Genomic_DNA"/>
</dbReference>
<feature type="compositionally biased region" description="Pro residues" evidence="1">
    <location>
        <begin position="226"/>
        <end position="235"/>
    </location>
</feature>
<protein>
    <submittedName>
        <fullName evidence="3">Transglycosylase SLT domain-containing protein</fullName>
    </submittedName>
</protein>
<dbReference type="Pfam" id="PF06013">
    <property type="entry name" value="WXG100"/>
    <property type="match status" value="1"/>
</dbReference>
<evidence type="ECO:0000313" key="3">
    <source>
        <dbReference type="EMBL" id="MFC4006065.1"/>
    </source>
</evidence>
<name>A0ABV8FWE1_9ACTN</name>
<comment type="caution">
    <text evidence="3">The sequence shown here is derived from an EMBL/GenBank/DDBJ whole genome shotgun (WGS) entry which is preliminary data.</text>
</comment>
<dbReference type="InterPro" id="IPR008258">
    <property type="entry name" value="Transglycosylase_SLT_dom_1"/>
</dbReference>
<dbReference type="PANTHER" id="PTHR21525">
    <property type="entry name" value="MOTILE SPERM PROTEIN"/>
    <property type="match status" value="1"/>
</dbReference>
<evidence type="ECO:0000256" key="1">
    <source>
        <dbReference type="SAM" id="MobiDB-lite"/>
    </source>
</evidence>
<feature type="domain" description="Transglycosylase SLT" evidence="2">
    <location>
        <begin position="262"/>
        <end position="336"/>
    </location>
</feature>
<evidence type="ECO:0000313" key="4">
    <source>
        <dbReference type="Proteomes" id="UP001595851"/>
    </source>
</evidence>
<feature type="compositionally biased region" description="Low complexity" evidence="1">
    <location>
        <begin position="207"/>
        <end position="217"/>
    </location>
</feature>
<dbReference type="SUPFAM" id="SSF53955">
    <property type="entry name" value="Lysozyme-like"/>
    <property type="match status" value="1"/>
</dbReference>
<evidence type="ECO:0000259" key="2">
    <source>
        <dbReference type="Pfam" id="PF01464"/>
    </source>
</evidence>
<keyword evidence="4" id="KW-1185">Reference proteome</keyword>
<dbReference type="InterPro" id="IPR023346">
    <property type="entry name" value="Lysozyme-like_dom_sf"/>
</dbReference>
<dbReference type="CDD" id="cd13402">
    <property type="entry name" value="LT_TF-like"/>
    <property type="match status" value="1"/>
</dbReference>
<dbReference type="InterPro" id="IPR010310">
    <property type="entry name" value="T7SS_ESAT-6-like"/>
</dbReference>
<dbReference type="Gene3D" id="1.10.287.1060">
    <property type="entry name" value="ESAT-6-like"/>
    <property type="match status" value="1"/>
</dbReference>
<sequence>MSAIDDVRAVPGGAELADRALKLVGDPGAISSSAGSWRTAASTGRQHTGAVRTAVAEVGDAWQGGSADAFAAYMGKVAGCGDRLQQALGDCAGHLDAAAQALSSAEAQALEICGNYAAAAREQYNANPRPTDAQVLQSMQGALGSARTALDQLLAATGTKLANAAGAIQTTLSAVPNVGNEVAEPDTQPFAPAPGRTLTWSPAQQRPRSTATAKTSSSGGGHGSGSPPPTGPLPPGRLTDWINEAIAVLRANGISVDQSNARDIHTIIMKESGGNPHAINNWDSNAAAGHPSMGLMQTIRPTFNAYMLPGHGDVYNPVDNIIAGVRYAMSTYGSVSDVPGLVSMRGGGAYRGY</sequence>
<feature type="region of interest" description="Disordered" evidence="1">
    <location>
        <begin position="179"/>
        <end position="238"/>
    </location>
</feature>
<dbReference type="Proteomes" id="UP001595851">
    <property type="component" value="Unassembled WGS sequence"/>
</dbReference>
<accession>A0ABV8FWE1</accession>
<dbReference type="Gene3D" id="1.10.530.10">
    <property type="match status" value="1"/>
</dbReference>
<dbReference type="RefSeq" id="WP_379526226.1">
    <property type="nucleotide sequence ID" value="NZ_JBHSBI010000001.1"/>
</dbReference>
<dbReference type="SUPFAM" id="SSF140453">
    <property type="entry name" value="EsxAB dimer-like"/>
    <property type="match status" value="1"/>
</dbReference>
<reference evidence="4" key="1">
    <citation type="journal article" date="2019" name="Int. J. Syst. Evol. Microbiol.">
        <title>The Global Catalogue of Microorganisms (GCM) 10K type strain sequencing project: providing services to taxonomists for standard genome sequencing and annotation.</title>
        <authorList>
            <consortium name="The Broad Institute Genomics Platform"/>
            <consortium name="The Broad Institute Genome Sequencing Center for Infectious Disease"/>
            <person name="Wu L."/>
            <person name="Ma J."/>
        </authorList>
    </citation>
    <scope>NUCLEOTIDE SEQUENCE [LARGE SCALE GENOMIC DNA]</scope>
    <source>
        <strain evidence="4">TBRC 1276</strain>
    </source>
</reference>
<gene>
    <name evidence="3" type="ORF">ACFOY2_02445</name>
</gene>
<dbReference type="PANTHER" id="PTHR21525:SF9">
    <property type="entry name" value="CHANNEL_COLICIN DOMAIN-CONTAINING PROTEIN"/>
    <property type="match status" value="1"/>
</dbReference>